<dbReference type="EMBL" id="LSSL01000805">
    <property type="protein sequence ID" value="OLY83651.1"/>
    <property type="molecule type" value="Genomic_DNA"/>
</dbReference>
<accession>A0A1R0H3E6</accession>
<evidence type="ECO:0000256" key="1">
    <source>
        <dbReference type="SAM" id="MobiDB-lite"/>
    </source>
</evidence>
<name>A0A1R0H3E6_9FUNG</name>
<gene>
    <name evidence="2" type="ORF">AYI68_g2206</name>
</gene>
<feature type="region of interest" description="Disordered" evidence="1">
    <location>
        <begin position="57"/>
        <end position="84"/>
    </location>
</feature>
<comment type="caution">
    <text evidence="2">The sequence shown here is derived from an EMBL/GenBank/DDBJ whole genome shotgun (WGS) entry which is preliminary data.</text>
</comment>
<sequence>MFNKVLRPVLSWTRALSIRILAYLGDILIIGESKENQVGEIFDFAIIVDNPSCYNYRFPGHEPQSPFNQDSGPPQRSDQTVDTWQDDVEMPGELYWESSSHVSFPPTGSTHAETTFGAQ</sequence>
<reference evidence="2 3" key="1">
    <citation type="journal article" date="2016" name="Mol. Biol. Evol.">
        <title>Genome-Wide Survey of Gut Fungi (Harpellales) Reveals the First Horizontally Transferred Ubiquitin Gene from a Mosquito Host.</title>
        <authorList>
            <person name="Wang Y."/>
            <person name="White M.M."/>
            <person name="Kvist S."/>
            <person name="Moncalvo J.M."/>
        </authorList>
    </citation>
    <scope>NUCLEOTIDE SEQUENCE [LARGE SCALE GENOMIC DNA]</scope>
    <source>
        <strain evidence="2 3">ALG-7-W6</strain>
    </source>
</reference>
<dbReference type="Proteomes" id="UP000187455">
    <property type="component" value="Unassembled WGS sequence"/>
</dbReference>
<organism evidence="2 3">
    <name type="scientific">Smittium mucronatum</name>
    <dbReference type="NCBI Taxonomy" id="133383"/>
    <lineage>
        <taxon>Eukaryota</taxon>
        <taxon>Fungi</taxon>
        <taxon>Fungi incertae sedis</taxon>
        <taxon>Zoopagomycota</taxon>
        <taxon>Kickxellomycotina</taxon>
        <taxon>Harpellomycetes</taxon>
        <taxon>Harpellales</taxon>
        <taxon>Legeriomycetaceae</taxon>
        <taxon>Smittium</taxon>
    </lineage>
</organism>
<feature type="compositionally biased region" description="Polar residues" evidence="1">
    <location>
        <begin position="65"/>
        <end position="83"/>
    </location>
</feature>
<evidence type="ECO:0000313" key="2">
    <source>
        <dbReference type="EMBL" id="OLY83651.1"/>
    </source>
</evidence>
<dbReference type="AlphaFoldDB" id="A0A1R0H3E6"/>
<protein>
    <submittedName>
        <fullName evidence="2">Uncharacterized protein</fullName>
    </submittedName>
</protein>
<evidence type="ECO:0000313" key="3">
    <source>
        <dbReference type="Proteomes" id="UP000187455"/>
    </source>
</evidence>
<proteinExistence type="predicted"/>
<keyword evidence="3" id="KW-1185">Reference proteome</keyword>
<feature type="region of interest" description="Disordered" evidence="1">
    <location>
        <begin position="98"/>
        <end position="119"/>
    </location>
</feature>